<dbReference type="InterPro" id="IPR039058">
    <property type="entry name" value="Yippee_fam"/>
</dbReference>
<name>A0A8R1IVD9_CAEJA</name>
<dbReference type="PANTHER" id="PTHR13848">
    <property type="entry name" value="PROTEIN YIPPEE-LIKE CG15309-RELATED"/>
    <property type="match status" value="1"/>
</dbReference>
<evidence type="ECO:0000256" key="2">
    <source>
        <dbReference type="ARBA" id="ARBA00022723"/>
    </source>
</evidence>
<evidence type="ECO:0000313" key="6">
    <source>
        <dbReference type="EnsemblMetazoa" id="CJA42536.1"/>
    </source>
</evidence>
<dbReference type="Proteomes" id="UP000005237">
    <property type="component" value="Unassembled WGS sequence"/>
</dbReference>
<dbReference type="EnsemblMetazoa" id="CJA42536.1">
    <property type="protein sequence ID" value="CJA42536.1"/>
    <property type="gene ID" value="WBGene00218384"/>
</dbReference>
<dbReference type="AlphaFoldDB" id="A0A8R1IVD9"/>
<proteinExistence type="inferred from homology"/>
<reference evidence="7" key="1">
    <citation type="submission" date="2010-08" db="EMBL/GenBank/DDBJ databases">
        <authorList>
            <consortium name="Caenorhabditis japonica Sequencing Consortium"/>
            <person name="Wilson R.K."/>
        </authorList>
    </citation>
    <scope>NUCLEOTIDE SEQUENCE [LARGE SCALE GENOMIC DNA]</scope>
    <source>
        <strain evidence="7">DF5081</strain>
    </source>
</reference>
<protein>
    <recommendedName>
        <fullName evidence="4">Protein yippee-like</fullName>
    </recommendedName>
</protein>
<evidence type="ECO:0000313" key="7">
    <source>
        <dbReference type="Proteomes" id="UP000005237"/>
    </source>
</evidence>
<comment type="similarity">
    <text evidence="1 4">Belongs to the yippee family.</text>
</comment>
<sequence>MEKQRREKTNFNEIAPSPPCENIMTDRKTYIILQHYLPKGDRCYSCIHCRANLAAHSELISKSFQGSQGKAYLFNAVVNVGCGPAEERVLLTGLHAVADIFCEICKTTLGWKYVSKRNFVL</sequence>
<dbReference type="InterPro" id="IPR004910">
    <property type="entry name" value="Yippee/Mis18/Cereblon"/>
</dbReference>
<reference evidence="6" key="2">
    <citation type="submission" date="2022-06" db="UniProtKB">
        <authorList>
            <consortium name="EnsemblMetazoa"/>
        </authorList>
    </citation>
    <scope>IDENTIFICATION</scope>
    <source>
        <strain evidence="6">DF5081</strain>
    </source>
</reference>
<keyword evidence="7" id="KW-1185">Reference proteome</keyword>
<keyword evidence="3" id="KW-0862">Zinc</keyword>
<feature type="domain" description="Yippee" evidence="5">
    <location>
        <begin position="42"/>
        <end position="121"/>
    </location>
</feature>
<dbReference type="InterPro" id="IPR034751">
    <property type="entry name" value="Yippee"/>
</dbReference>
<dbReference type="Pfam" id="PF03226">
    <property type="entry name" value="Yippee-Mis18"/>
    <property type="match status" value="1"/>
</dbReference>
<keyword evidence="2" id="KW-0479">Metal-binding</keyword>
<accession>A0A8R1IVD9</accession>
<evidence type="ECO:0000259" key="5">
    <source>
        <dbReference type="PROSITE" id="PS51792"/>
    </source>
</evidence>
<evidence type="ECO:0000256" key="4">
    <source>
        <dbReference type="RuleBase" id="RU110713"/>
    </source>
</evidence>
<evidence type="ECO:0000256" key="1">
    <source>
        <dbReference type="ARBA" id="ARBA00005613"/>
    </source>
</evidence>
<dbReference type="GO" id="GO:0046872">
    <property type="term" value="F:metal ion binding"/>
    <property type="evidence" value="ECO:0007669"/>
    <property type="project" value="UniProtKB-KW"/>
</dbReference>
<evidence type="ECO:0000256" key="3">
    <source>
        <dbReference type="ARBA" id="ARBA00022833"/>
    </source>
</evidence>
<organism evidence="6 7">
    <name type="scientific">Caenorhabditis japonica</name>
    <dbReference type="NCBI Taxonomy" id="281687"/>
    <lineage>
        <taxon>Eukaryota</taxon>
        <taxon>Metazoa</taxon>
        <taxon>Ecdysozoa</taxon>
        <taxon>Nematoda</taxon>
        <taxon>Chromadorea</taxon>
        <taxon>Rhabditida</taxon>
        <taxon>Rhabditina</taxon>
        <taxon>Rhabditomorpha</taxon>
        <taxon>Rhabditoidea</taxon>
        <taxon>Rhabditidae</taxon>
        <taxon>Peloderinae</taxon>
        <taxon>Caenorhabditis</taxon>
    </lineage>
</organism>
<dbReference type="PROSITE" id="PS51792">
    <property type="entry name" value="YIPPEE"/>
    <property type="match status" value="1"/>
</dbReference>